<dbReference type="InterPro" id="IPR001830">
    <property type="entry name" value="Glyco_trans_20"/>
</dbReference>
<name>A0AAD5UVF2_9APHY</name>
<protein>
    <submittedName>
        <fullName evidence="4">Uncharacterized protein</fullName>
    </submittedName>
</protein>
<gene>
    <name evidence="4" type="ORF">NLI96_g10275</name>
</gene>
<comment type="similarity">
    <text evidence="2">In the C-terminal section; belongs to the trehalose phosphatase family.</text>
</comment>
<dbReference type="Gene3D" id="3.40.50.1000">
    <property type="entry name" value="HAD superfamily/HAD-like"/>
    <property type="match status" value="2"/>
</dbReference>
<dbReference type="InterPro" id="IPR023214">
    <property type="entry name" value="HAD_sf"/>
</dbReference>
<dbReference type="GO" id="GO:0005829">
    <property type="term" value="C:cytosol"/>
    <property type="evidence" value="ECO:0007669"/>
    <property type="project" value="TreeGrafter"/>
</dbReference>
<dbReference type="EMBL" id="JANAWD010000571">
    <property type="protein sequence ID" value="KAJ3477710.1"/>
    <property type="molecule type" value="Genomic_DNA"/>
</dbReference>
<dbReference type="InterPro" id="IPR003337">
    <property type="entry name" value="Trehalose_PPase"/>
</dbReference>
<dbReference type="AlphaFoldDB" id="A0AAD5UVF2"/>
<reference evidence="4" key="1">
    <citation type="submission" date="2022-07" db="EMBL/GenBank/DDBJ databases">
        <title>Genome Sequence of Physisporinus lineatus.</title>
        <authorList>
            <person name="Buettner E."/>
        </authorList>
    </citation>
    <scope>NUCLEOTIDE SEQUENCE</scope>
    <source>
        <strain evidence="4">VT162</strain>
    </source>
</reference>
<dbReference type="CDD" id="cd01627">
    <property type="entry name" value="HAD_TPP"/>
    <property type="match status" value="1"/>
</dbReference>
<dbReference type="GO" id="GO:0005946">
    <property type="term" value="C:alpha,alpha-trehalose-phosphate synthase complex (UDP-forming)"/>
    <property type="evidence" value="ECO:0007669"/>
    <property type="project" value="TreeGrafter"/>
</dbReference>
<dbReference type="SUPFAM" id="SSF53756">
    <property type="entry name" value="UDP-Glycosyltransferase/glycogen phosphorylase"/>
    <property type="match status" value="1"/>
</dbReference>
<evidence type="ECO:0000313" key="4">
    <source>
        <dbReference type="EMBL" id="KAJ3477710.1"/>
    </source>
</evidence>
<evidence type="ECO:0000256" key="2">
    <source>
        <dbReference type="ARBA" id="ARBA00006330"/>
    </source>
</evidence>
<comment type="caution">
    <text evidence="4">The sequence shown here is derived from an EMBL/GenBank/DDBJ whole genome shotgun (WGS) entry which is preliminary data.</text>
</comment>
<feature type="compositionally biased region" description="Pro residues" evidence="3">
    <location>
        <begin position="69"/>
        <end position="78"/>
    </location>
</feature>
<evidence type="ECO:0000256" key="3">
    <source>
        <dbReference type="SAM" id="MobiDB-lite"/>
    </source>
</evidence>
<sequence length="830" mass="92733">MDSFAEPNKPAPGSAPAVADVRKQVLQLEQDHRSKGIQLSGRIIHLCHYLPVTCSLVPQSALKGSASLPSPPATPPRQPADIPASPVEAPIPLTQEDALPSQESVRALANERWKVSVRYGHSAMISGITSLSGTHEQLIVGWTGDVQSASPDKEHTEAEISDASVPTASANLPPKVPLSAIGEEERDGLEKVLKEYTVKGKEPGDKDTSYVPVWIEDKVAHGHYDGYCKQTLWPLFHYLLWQDVATEYASADAYWSPYVATNESFVKKVVEVYQPGDLIWIHDYHLLLAPALLRQALPEAAIGLFVHTPFPSSEVFRCLPRRKEILDGMLGANLICFQTYSYSRHFTSSCVRVCGYEITSRGAIDVQGHVSTIAYCPVGVDAERVAKDLLRPGIQPKLEALRALYEGKKIIVGRDKLDVVKGVLQKLRAFEKLLQDYPEWIGNVVMIQVTSPALSDSPKLERQVSEIVAHINGEYGSLDFIPVHHYHQTIKKDEFYALLSVADLGVITPLRDGMNTTSMEFVLAQEKSKKSPLVLSEFMGISSNMTEALQINPWNLGEVAAAMHRGLTMSHNEKLDRHNKLYKIVTTQTSHTWAAMLGKMLLEQLGRQNMARQTPFIPKNMLEEHYLSAKKRLFLFDYDGTLSPIVRVPSMAIPSAPTLEALERLTSDPTNIVYIISGRDQAFLEQHLGHIKNLGMSAEHGGFIREPGTTEWTNFTESLDMDWMGEVLEIFKYYTEIYLENNLARKRPIEVLVGKKNLEVRPIAVNKGEIVKRILYCNPDAEFIFCAGDDKTDEDMFRALLLFPGDATRAIMDPTTLRYSSRQQRPRRTS</sequence>
<dbReference type="GO" id="GO:0003825">
    <property type="term" value="F:alpha,alpha-trehalose-phosphate synthase (UDP-forming) activity"/>
    <property type="evidence" value="ECO:0007669"/>
    <property type="project" value="TreeGrafter"/>
</dbReference>
<feature type="region of interest" description="Disordered" evidence="3">
    <location>
        <begin position="64"/>
        <end position="88"/>
    </location>
</feature>
<keyword evidence="5" id="KW-1185">Reference proteome</keyword>
<dbReference type="InterPro" id="IPR006379">
    <property type="entry name" value="HAD-SF_hydro_IIB"/>
</dbReference>
<dbReference type="PANTHER" id="PTHR10788:SF123">
    <property type="entry name" value="TREHALOSE-PHOSPHATASE"/>
    <property type="match status" value="1"/>
</dbReference>
<comment type="similarity">
    <text evidence="1">In the N-terminal section; belongs to the glycosyltransferase 20 family.</text>
</comment>
<dbReference type="SUPFAM" id="SSF56784">
    <property type="entry name" value="HAD-like"/>
    <property type="match status" value="1"/>
</dbReference>
<dbReference type="GO" id="GO:0005992">
    <property type="term" value="P:trehalose biosynthetic process"/>
    <property type="evidence" value="ECO:0007669"/>
    <property type="project" value="InterPro"/>
</dbReference>
<dbReference type="CDD" id="cd03788">
    <property type="entry name" value="GT20_TPS"/>
    <property type="match status" value="1"/>
</dbReference>
<organism evidence="4 5">
    <name type="scientific">Meripilus lineatus</name>
    <dbReference type="NCBI Taxonomy" id="2056292"/>
    <lineage>
        <taxon>Eukaryota</taxon>
        <taxon>Fungi</taxon>
        <taxon>Dikarya</taxon>
        <taxon>Basidiomycota</taxon>
        <taxon>Agaricomycotina</taxon>
        <taxon>Agaricomycetes</taxon>
        <taxon>Polyporales</taxon>
        <taxon>Meripilaceae</taxon>
        <taxon>Meripilus</taxon>
    </lineage>
</organism>
<dbReference type="Gene3D" id="3.40.50.2000">
    <property type="entry name" value="Glycogen Phosphorylase B"/>
    <property type="match status" value="2"/>
</dbReference>
<dbReference type="FunFam" id="3.40.50.2000:FF:000036">
    <property type="entry name" value="Alpha,alpha-trehalose-phosphate synthase subunit Tps2"/>
    <property type="match status" value="1"/>
</dbReference>
<evidence type="ECO:0000256" key="1">
    <source>
        <dbReference type="ARBA" id="ARBA00005409"/>
    </source>
</evidence>
<accession>A0AAD5UVF2</accession>
<dbReference type="PANTHER" id="PTHR10788">
    <property type="entry name" value="TREHALOSE-6-PHOSPHATE SYNTHASE"/>
    <property type="match status" value="1"/>
</dbReference>
<dbReference type="GO" id="GO:0004805">
    <property type="term" value="F:trehalose-phosphatase activity"/>
    <property type="evidence" value="ECO:0007669"/>
    <property type="project" value="TreeGrafter"/>
</dbReference>
<dbReference type="Proteomes" id="UP001212997">
    <property type="component" value="Unassembled WGS sequence"/>
</dbReference>
<dbReference type="Pfam" id="PF02358">
    <property type="entry name" value="Trehalose_PPase"/>
    <property type="match status" value="2"/>
</dbReference>
<proteinExistence type="inferred from homology"/>
<dbReference type="InterPro" id="IPR036412">
    <property type="entry name" value="HAD-like_sf"/>
</dbReference>
<dbReference type="Pfam" id="PF00982">
    <property type="entry name" value="Glyco_transf_20"/>
    <property type="match status" value="1"/>
</dbReference>
<evidence type="ECO:0000313" key="5">
    <source>
        <dbReference type="Proteomes" id="UP001212997"/>
    </source>
</evidence>
<dbReference type="NCBIfam" id="TIGR01484">
    <property type="entry name" value="HAD-SF-IIB"/>
    <property type="match status" value="1"/>
</dbReference>